<protein>
    <submittedName>
        <fullName evidence="1">Uncharacterized protein</fullName>
    </submittedName>
</protein>
<sequence>MIIKIFKTTHLQFRFQLNGKEKDGKKTHNSCVNRVHFSNFYNIAKYYAFRKKIIYSRKMHRKINSKIQQKIWCYWKQEGRQQVS</sequence>
<evidence type="ECO:0000313" key="1">
    <source>
        <dbReference type="EMBL" id="MBX45632.1"/>
    </source>
</evidence>
<accession>A0A2P2NSY9</accession>
<organism evidence="1">
    <name type="scientific">Rhizophora mucronata</name>
    <name type="common">Asiatic mangrove</name>
    <dbReference type="NCBI Taxonomy" id="61149"/>
    <lineage>
        <taxon>Eukaryota</taxon>
        <taxon>Viridiplantae</taxon>
        <taxon>Streptophyta</taxon>
        <taxon>Embryophyta</taxon>
        <taxon>Tracheophyta</taxon>
        <taxon>Spermatophyta</taxon>
        <taxon>Magnoliopsida</taxon>
        <taxon>eudicotyledons</taxon>
        <taxon>Gunneridae</taxon>
        <taxon>Pentapetalae</taxon>
        <taxon>rosids</taxon>
        <taxon>fabids</taxon>
        <taxon>Malpighiales</taxon>
        <taxon>Rhizophoraceae</taxon>
        <taxon>Rhizophora</taxon>
    </lineage>
</organism>
<reference evidence="1" key="1">
    <citation type="submission" date="2018-02" db="EMBL/GenBank/DDBJ databases">
        <title>Rhizophora mucronata_Transcriptome.</title>
        <authorList>
            <person name="Meera S.P."/>
            <person name="Sreeshan A."/>
            <person name="Augustine A."/>
        </authorList>
    </citation>
    <scope>NUCLEOTIDE SEQUENCE</scope>
    <source>
        <tissue evidence="1">Leaf</tissue>
    </source>
</reference>
<dbReference type="AlphaFoldDB" id="A0A2P2NSY9"/>
<dbReference type="EMBL" id="GGEC01065148">
    <property type="protein sequence ID" value="MBX45632.1"/>
    <property type="molecule type" value="Transcribed_RNA"/>
</dbReference>
<proteinExistence type="predicted"/>
<name>A0A2P2NSY9_RHIMU</name>